<comment type="subcellular location">
    <subcellularLocation>
        <location evidence="2">Cell membrane</location>
        <topology evidence="2">Lipid-anchor</topology>
        <topology evidence="2">GPI-anchor</topology>
    </subcellularLocation>
</comment>
<dbReference type="Gene3D" id="3.40.720.10">
    <property type="entry name" value="Alkaline Phosphatase, subunit A"/>
    <property type="match status" value="1"/>
</dbReference>
<comment type="catalytic activity">
    <reaction evidence="29">
        <text>sn-glycerol 3-phosphocholine + H2O = phosphocholine + glycerol + H(+)</text>
        <dbReference type="Rhea" id="RHEA:19545"/>
        <dbReference type="ChEBI" id="CHEBI:15377"/>
        <dbReference type="ChEBI" id="CHEBI:15378"/>
        <dbReference type="ChEBI" id="CHEBI:16870"/>
        <dbReference type="ChEBI" id="CHEBI:17754"/>
        <dbReference type="ChEBI" id="CHEBI:295975"/>
        <dbReference type="EC" id="3.1.4.38"/>
    </reaction>
    <physiologicalReaction direction="left-to-right" evidence="29">
        <dbReference type="Rhea" id="RHEA:19546"/>
    </physiologicalReaction>
</comment>
<keyword evidence="17" id="KW-0449">Lipoprotein</keyword>
<evidence type="ECO:0000256" key="29">
    <source>
        <dbReference type="ARBA" id="ARBA00048703"/>
    </source>
</evidence>
<evidence type="ECO:0000256" key="19">
    <source>
        <dbReference type="ARBA" id="ARBA00032556"/>
    </source>
</evidence>
<dbReference type="Gene3D" id="3.30.1360.180">
    <property type="match status" value="1"/>
</dbReference>
<name>A0A2A2GCX7_9BACT</name>
<comment type="catalytic activity">
    <reaction evidence="26">
        <text>1-tetradecanoyl-sn-glycero-3-phosphocholine + H2O = 1-tetradecanoyl-sn-glycerol + phosphocholine + H(+)</text>
        <dbReference type="Rhea" id="RHEA:40999"/>
        <dbReference type="ChEBI" id="CHEBI:15377"/>
        <dbReference type="ChEBI" id="CHEBI:15378"/>
        <dbReference type="ChEBI" id="CHEBI:64489"/>
        <dbReference type="ChEBI" id="CHEBI:75536"/>
        <dbReference type="ChEBI" id="CHEBI:295975"/>
    </reaction>
    <physiologicalReaction direction="left-to-right" evidence="26">
        <dbReference type="Rhea" id="RHEA:41000"/>
    </physiologicalReaction>
</comment>
<dbReference type="EC" id="3.1.4.38" evidence="4"/>
<keyword evidence="13" id="KW-0443">Lipid metabolism</keyword>
<dbReference type="Pfam" id="PF01663">
    <property type="entry name" value="Phosphodiest"/>
    <property type="match status" value="1"/>
</dbReference>
<dbReference type="GO" id="GO:0005886">
    <property type="term" value="C:plasma membrane"/>
    <property type="evidence" value="ECO:0007669"/>
    <property type="project" value="UniProtKB-SubCell"/>
</dbReference>
<evidence type="ECO:0000256" key="8">
    <source>
        <dbReference type="ARBA" id="ARBA00022723"/>
    </source>
</evidence>
<feature type="chain" id="PRO_5012313428" description="glycerophosphocholine cholinephosphodiesterase" evidence="32">
    <location>
        <begin position="19"/>
        <end position="408"/>
    </location>
</feature>
<comment type="caution">
    <text evidence="33">The sequence shown here is derived from an EMBL/GenBank/DDBJ whole genome shotgun (WGS) entry which is preliminary data.</text>
</comment>
<evidence type="ECO:0000256" key="25">
    <source>
        <dbReference type="ARBA" id="ARBA00047600"/>
    </source>
</evidence>
<evidence type="ECO:0000256" key="11">
    <source>
        <dbReference type="ARBA" id="ARBA00022833"/>
    </source>
</evidence>
<evidence type="ECO:0000256" key="20">
    <source>
        <dbReference type="ARBA" id="ARBA00046203"/>
    </source>
</evidence>
<evidence type="ECO:0000256" key="3">
    <source>
        <dbReference type="ARBA" id="ARBA00010594"/>
    </source>
</evidence>
<evidence type="ECO:0000256" key="7">
    <source>
        <dbReference type="ARBA" id="ARBA00022622"/>
    </source>
</evidence>
<evidence type="ECO:0000256" key="12">
    <source>
        <dbReference type="ARBA" id="ARBA00022963"/>
    </source>
</evidence>
<comment type="function">
    <text evidence="20">Choline-specific glycerophosphodiesterase that hydrolyzes glycerophosphocholine (GPC) and lysophosphatidylcholine (LPC) and contributes to supplying choline to the cells. Has a preference for LPC with short (12:0 and 14:0) or polyunsaturated (18:2 and 20:4) fatty acids. In vitro, hydrolyzes only choline-containing lysophospholipids, such as sphingosylphosphorylcholine (SPC), platelet-activating factor (PAF) and lysoPAF, but not other lysophospholipids.</text>
</comment>
<evidence type="ECO:0000256" key="1">
    <source>
        <dbReference type="ARBA" id="ARBA00001947"/>
    </source>
</evidence>
<dbReference type="PANTHER" id="PTHR10151:SF66">
    <property type="entry name" value="GLYCEROPHOSPHOCHOLINE CHOLINEPHOSPHODIESTERASE ENPP6"/>
    <property type="match status" value="1"/>
</dbReference>
<protein>
    <recommendedName>
        <fullName evidence="4">glycerophosphocholine cholinephosphodiesterase</fullName>
        <ecNumber evidence="4">3.1.4.38</ecNumber>
    </recommendedName>
    <alternativeName>
        <fullName evidence="19">Choline-specific glycerophosphodiester phosphodiesterase</fullName>
    </alternativeName>
    <alternativeName>
        <fullName evidence="18">Ectonucleotide pyrophosphatase/phosphodiesterase family member 6</fullName>
    </alternativeName>
</protein>
<keyword evidence="34" id="KW-1185">Reference proteome</keyword>
<evidence type="ECO:0000256" key="23">
    <source>
        <dbReference type="ARBA" id="ARBA00047482"/>
    </source>
</evidence>
<keyword evidence="5" id="KW-1003">Cell membrane</keyword>
<comment type="catalytic activity">
    <reaction evidence="23">
        <text>glycero-2-phosphocholine + H2O = phosphocholine + glycerol + H(+)</text>
        <dbReference type="Rhea" id="RHEA:61684"/>
        <dbReference type="ChEBI" id="CHEBI:15377"/>
        <dbReference type="ChEBI" id="CHEBI:15378"/>
        <dbReference type="ChEBI" id="CHEBI:17754"/>
        <dbReference type="ChEBI" id="CHEBI:144950"/>
        <dbReference type="ChEBI" id="CHEBI:295975"/>
    </reaction>
    <physiologicalReaction direction="left-to-right" evidence="23">
        <dbReference type="Rhea" id="RHEA:61685"/>
    </physiologicalReaction>
</comment>
<dbReference type="PANTHER" id="PTHR10151">
    <property type="entry name" value="ECTONUCLEOTIDE PYROPHOSPHATASE/PHOSPHODIESTERASE"/>
    <property type="match status" value="1"/>
</dbReference>
<dbReference type="InterPro" id="IPR002591">
    <property type="entry name" value="Phosphodiest/P_Trfase"/>
</dbReference>
<keyword evidence="15" id="KW-1015">Disulfide bond</keyword>
<dbReference type="EMBL" id="NSKE01000002">
    <property type="protein sequence ID" value="PAU95411.1"/>
    <property type="molecule type" value="Genomic_DNA"/>
</dbReference>
<comment type="cofactor">
    <cofactor evidence="1">
        <name>Zn(2+)</name>
        <dbReference type="ChEBI" id="CHEBI:29105"/>
    </cofactor>
</comment>
<keyword evidence="9 32" id="KW-0732">Signal</keyword>
<evidence type="ECO:0000313" key="34">
    <source>
        <dbReference type="Proteomes" id="UP000218831"/>
    </source>
</evidence>
<dbReference type="GO" id="GO:0098552">
    <property type="term" value="C:side of membrane"/>
    <property type="evidence" value="ECO:0007669"/>
    <property type="project" value="UniProtKB-KW"/>
</dbReference>
<evidence type="ECO:0000256" key="32">
    <source>
        <dbReference type="SAM" id="SignalP"/>
    </source>
</evidence>
<evidence type="ECO:0000256" key="21">
    <source>
        <dbReference type="ARBA" id="ARBA00047290"/>
    </source>
</evidence>
<evidence type="ECO:0000256" key="9">
    <source>
        <dbReference type="ARBA" id="ARBA00022729"/>
    </source>
</evidence>
<evidence type="ECO:0000256" key="16">
    <source>
        <dbReference type="ARBA" id="ARBA00023180"/>
    </source>
</evidence>
<gene>
    <name evidence="33" type="ORF">CK503_02715</name>
</gene>
<dbReference type="GO" id="GO:0047390">
    <property type="term" value="F:glycerophosphocholine cholinephosphodiesterase activity"/>
    <property type="evidence" value="ECO:0007669"/>
    <property type="project" value="UniProtKB-EC"/>
</dbReference>
<dbReference type="CDD" id="cd16018">
    <property type="entry name" value="Enpp"/>
    <property type="match status" value="1"/>
</dbReference>
<sequence>MKRRAITILLLTVFVGLAGCRSEQQSHPQKTLLISFDGFKYNYLEKVDTPNFDAIVANGVQAEGLIPVFPSKTFPNHYSIATGLYPENTGFVNNTMYDPKWEEWYRIRDREAVEDGKWYGGEPIWNTLEKQGIKTGTMFWVGSEADIQDMRPTHWKTYDDDMPGSARIDTVMKWMTDSGDQTVDFATLYYSDVDSKGHRYGTESDSVKQAIKRADRLMGYLKDQMMANNLWENTNILIVSDHGMVDLSADKLIRLDEIIDMDDTERVNWGPMTGIQPKEGEEEEVYQALKSAEENYRVYKKEDLPERYHLKNHRRVEDIIMIADLGYTILDEDYQDEFIESLPRATHGYDNNEKAMQAFFIAHGPDFKQGEKVGTFQNIHIYELINYLMATKPAPNDGSLDSVKVLLK</sequence>
<evidence type="ECO:0000256" key="22">
    <source>
        <dbReference type="ARBA" id="ARBA00047322"/>
    </source>
</evidence>
<dbReference type="GO" id="GO:0016042">
    <property type="term" value="P:lipid catabolic process"/>
    <property type="evidence" value="ECO:0007669"/>
    <property type="project" value="UniProtKB-KW"/>
</dbReference>
<evidence type="ECO:0000256" key="27">
    <source>
        <dbReference type="ARBA" id="ARBA00048209"/>
    </source>
</evidence>
<evidence type="ECO:0000256" key="26">
    <source>
        <dbReference type="ARBA" id="ARBA00047779"/>
    </source>
</evidence>
<dbReference type="PROSITE" id="PS51257">
    <property type="entry name" value="PROKAR_LIPOPROTEIN"/>
    <property type="match status" value="1"/>
</dbReference>
<keyword evidence="16" id="KW-0325">Glycoprotein</keyword>
<accession>A0A2A2GCX7</accession>
<feature type="signal peptide" evidence="32">
    <location>
        <begin position="1"/>
        <end position="18"/>
    </location>
</feature>
<evidence type="ECO:0000256" key="24">
    <source>
        <dbReference type="ARBA" id="ARBA00047494"/>
    </source>
</evidence>
<evidence type="ECO:0000256" key="5">
    <source>
        <dbReference type="ARBA" id="ARBA00022475"/>
    </source>
</evidence>
<dbReference type="Proteomes" id="UP000218831">
    <property type="component" value="Unassembled WGS sequence"/>
</dbReference>
<comment type="catalytic activity">
    <reaction evidence="31">
        <text>1-(5Z,8Z,11Z,14Z-eicosatetraenoyl)-sn-glycero-3-phosphocholine + H2O = 1-(5Z,8Z,11Z,14Z-eicosatetraenoyl)-sn-glycerol + phosphocholine + H(+)</text>
        <dbReference type="Rhea" id="RHEA:41003"/>
        <dbReference type="ChEBI" id="CHEBI:15377"/>
        <dbReference type="ChEBI" id="CHEBI:15378"/>
        <dbReference type="ChEBI" id="CHEBI:34071"/>
        <dbReference type="ChEBI" id="CHEBI:74344"/>
        <dbReference type="ChEBI" id="CHEBI:295975"/>
    </reaction>
    <physiologicalReaction direction="left-to-right" evidence="31">
        <dbReference type="Rhea" id="RHEA:41004"/>
    </physiologicalReaction>
</comment>
<evidence type="ECO:0000256" key="14">
    <source>
        <dbReference type="ARBA" id="ARBA00023136"/>
    </source>
</evidence>
<evidence type="ECO:0000256" key="15">
    <source>
        <dbReference type="ARBA" id="ARBA00023157"/>
    </source>
</evidence>
<evidence type="ECO:0000256" key="17">
    <source>
        <dbReference type="ARBA" id="ARBA00023288"/>
    </source>
</evidence>
<comment type="catalytic activity">
    <reaction evidence="27">
        <text>1-hexadecanoyl-sn-glycero-3-phosphocholine + H2O = 1-hexadecanoyl-sn-glycerol + phosphocholine + H(+)</text>
        <dbReference type="Rhea" id="RHEA:41119"/>
        <dbReference type="ChEBI" id="CHEBI:15377"/>
        <dbReference type="ChEBI" id="CHEBI:15378"/>
        <dbReference type="ChEBI" id="CHEBI:72998"/>
        <dbReference type="ChEBI" id="CHEBI:75542"/>
        <dbReference type="ChEBI" id="CHEBI:295975"/>
    </reaction>
    <physiologicalReaction direction="left-to-right" evidence="27">
        <dbReference type="Rhea" id="RHEA:41120"/>
    </physiologicalReaction>
</comment>
<keyword evidence="12" id="KW-0442">Lipid degradation</keyword>
<evidence type="ECO:0000256" key="28">
    <source>
        <dbReference type="ARBA" id="ARBA00048234"/>
    </source>
</evidence>
<comment type="catalytic activity">
    <reaction evidence="30">
        <text>1-(9Z,12Z)-octadecadienoyl-sn-glycero-3-phosphocholine + H2O = 1-(9Z,12Z-octadecadienoyl)-sn-glycerol + phosphocholine + H(+)</text>
        <dbReference type="Rhea" id="RHEA:41115"/>
        <dbReference type="ChEBI" id="CHEBI:15377"/>
        <dbReference type="ChEBI" id="CHEBI:15378"/>
        <dbReference type="ChEBI" id="CHEBI:28733"/>
        <dbReference type="ChEBI" id="CHEBI:75561"/>
        <dbReference type="ChEBI" id="CHEBI:295975"/>
    </reaction>
    <physiologicalReaction direction="left-to-right" evidence="30">
        <dbReference type="Rhea" id="RHEA:41116"/>
    </physiologicalReaction>
</comment>
<keyword evidence="7" id="KW-0336">GPI-anchor</keyword>
<comment type="catalytic activity">
    <reaction evidence="22">
        <text>1-(9Z-octadecenoyl)-sn-glycero-3-phosphocholine + H2O = 1-(9Z-octadecenoyl)-sn-glycerol + phosphocholine + H(+)</text>
        <dbReference type="Rhea" id="RHEA:41091"/>
        <dbReference type="ChEBI" id="CHEBI:15377"/>
        <dbReference type="ChEBI" id="CHEBI:15378"/>
        <dbReference type="ChEBI" id="CHEBI:28610"/>
        <dbReference type="ChEBI" id="CHEBI:75757"/>
        <dbReference type="ChEBI" id="CHEBI:295975"/>
    </reaction>
    <physiologicalReaction direction="left-to-right" evidence="22">
        <dbReference type="Rhea" id="RHEA:41092"/>
    </physiologicalReaction>
</comment>
<keyword evidence="11" id="KW-0862">Zinc</keyword>
<proteinExistence type="inferred from homology"/>
<comment type="similarity">
    <text evidence="3">Belongs to the nucleotide pyrophosphatase/phosphodiesterase family.</text>
</comment>
<keyword evidence="14" id="KW-0472">Membrane</keyword>
<evidence type="ECO:0000313" key="33">
    <source>
        <dbReference type="EMBL" id="PAU95411.1"/>
    </source>
</evidence>
<dbReference type="InterPro" id="IPR017850">
    <property type="entry name" value="Alkaline_phosphatase_core_sf"/>
</dbReference>
<keyword evidence="10" id="KW-0378">Hydrolase</keyword>
<comment type="catalytic activity">
    <reaction evidence="21">
        <text>1-dodecanoyl-sn-glycero-3-phosphocholine + H2O = 1-dodecanoyl-sn-glycerol + phosphocholine + H(+)</text>
        <dbReference type="Rhea" id="RHEA:41127"/>
        <dbReference type="ChEBI" id="CHEBI:15377"/>
        <dbReference type="ChEBI" id="CHEBI:15378"/>
        <dbReference type="ChEBI" id="CHEBI:74966"/>
        <dbReference type="ChEBI" id="CHEBI:75529"/>
        <dbReference type="ChEBI" id="CHEBI:295975"/>
    </reaction>
    <physiologicalReaction direction="left-to-right" evidence="21">
        <dbReference type="Rhea" id="RHEA:41128"/>
    </physiologicalReaction>
</comment>
<reference evidence="33 34" key="1">
    <citation type="submission" date="2017-08" db="EMBL/GenBank/DDBJ databases">
        <title>Aliifodinibius alkalisoli sp. nov., isolated from saline alkaline soil.</title>
        <authorList>
            <person name="Liu D."/>
            <person name="Zhang G."/>
        </authorList>
    </citation>
    <scope>NUCLEOTIDE SEQUENCE [LARGE SCALE GENOMIC DNA]</scope>
    <source>
        <strain evidence="33 34">WN023</strain>
    </source>
</reference>
<evidence type="ECO:0000256" key="18">
    <source>
        <dbReference type="ARBA" id="ARBA00031167"/>
    </source>
</evidence>
<evidence type="ECO:0000256" key="6">
    <source>
        <dbReference type="ARBA" id="ARBA00022553"/>
    </source>
</evidence>
<dbReference type="OrthoDB" id="9779418at2"/>
<evidence type="ECO:0000256" key="30">
    <source>
        <dbReference type="ARBA" id="ARBA00049092"/>
    </source>
</evidence>
<dbReference type="AlphaFoldDB" id="A0A2A2GCX7"/>
<evidence type="ECO:0000256" key="31">
    <source>
        <dbReference type="ARBA" id="ARBA00049320"/>
    </source>
</evidence>
<evidence type="ECO:0000256" key="13">
    <source>
        <dbReference type="ARBA" id="ARBA00023098"/>
    </source>
</evidence>
<evidence type="ECO:0000256" key="10">
    <source>
        <dbReference type="ARBA" id="ARBA00022801"/>
    </source>
</evidence>
<keyword evidence="8" id="KW-0479">Metal-binding</keyword>
<comment type="catalytic activity">
    <reaction evidence="25">
        <text>a 1-acyl-sn-glycero-3-phosphocholine + H2O = a 1-acyl-sn-glycerol + phosphocholine + H(+)</text>
        <dbReference type="Rhea" id="RHEA:44720"/>
        <dbReference type="ChEBI" id="CHEBI:15377"/>
        <dbReference type="ChEBI" id="CHEBI:15378"/>
        <dbReference type="ChEBI" id="CHEBI:58168"/>
        <dbReference type="ChEBI" id="CHEBI:64683"/>
        <dbReference type="ChEBI" id="CHEBI:295975"/>
    </reaction>
    <physiologicalReaction direction="left-to-right" evidence="25">
        <dbReference type="Rhea" id="RHEA:44721"/>
    </physiologicalReaction>
</comment>
<organism evidence="33 34">
    <name type="scientific">Fodinibius salipaludis</name>
    <dbReference type="NCBI Taxonomy" id="2032627"/>
    <lineage>
        <taxon>Bacteria</taxon>
        <taxon>Pseudomonadati</taxon>
        <taxon>Balneolota</taxon>
        <taxon>Balneolia</taxon>
        <taxon>Balneolales</taxon>
        <taxon>Balneolaceae</taxon>
        <taxon>Fodinibius</taxon>
    </lineage>
</organism>
<comment type="catalytic activity">
    <reaction evidence="24">
        <text>a 1-O-alkyl-sn-glycero-3-phosphocholine + H2O = a 1-O-alkyl-sn-glycerol + phosphocholine + H(+)</text>
        <dbReference type="Rhea" id="RHEA:36083"/>
        <dbReference type="ChEBI" id="CHEBI:15377"/>
        <dbReference type="ChEBI" id="CHEBI:15378"/>
        <dbReference type="ChEBI" id="CHEBI:15850"/>
        <dbReference type="ChEBI" id="CHEBI:30909"/>
        <dbReference type="ChEBI" id="CHEBI:295975"/>
    </reaction>
    <physiologicalReaction direction="left-to-right" evidence="24">
        <dbReference type="Rhea" id="RHEA:36084"/>
    </physiologicalReaction>
</comment>
<evidence type="ECO:0000256" key="2">
    <source>
        <dbReference type="ARBA" id="ARBA00004609"/>
    </source>
</evidence>
<comment type="catalytic activity">
    <reaction evidence="28">
        <text>sphing-4-enine-phosphocholine + H2O = sphing-4-enine + phosphocholine + H(+)</text>
        <dbReference type="Rhea" id="RHEA:41095"/>
        <dbReference type="ChEBI" id="CHEBI:15377"/>
        <dbReference type="ChEBI" id="CHEBI:15378"/>
        <dbReference type="ChEBI" id="CHEBI:57756"/>
        <dbReference type="ChEBI" id="CHEBI:58906"/>
        <dbReference type="ChEBI" id="CHEBI:295975"/>
    </reaction>
    <physiologicalReaction direction="left-to-right" evidence="28">
        <dbReference type="Rhea" id="RHEA:41096"/>
    </physiologicalReaction>
</comment>
<keyword evidence="6" id="KW-0597">Phosphoprotein</keyword>
<dbReference type="SUPFAM" id="SSF53649">
    <property type="entry name" value="Alkaline phosphatase-like"/>
    <property type="match status" value="1"/>
</dbReference>
<evidence type="ECO:0000256" key="4">
    <source>
        <dbReference type="ARBA" id="ARBA00012318"/>
    </source>
</evidence>
<dbReference type="GO" id="GO:0046872">
    <property type="term" value="F:metal ion binding"/>
    <property type="evidence" value="ECO:0007669"/>
    <property type="project" value="UniProtKB-KW"/>
</dbReference>